<evidence type="ECO:0000313" key="2">
    <source>
        <dbReference type="EMBL" id="STX52601.1"/>
    </source>
</evidence>
<reference evidence="2 3" key="1">
    <citation type="submission" date="2018-06" db="EMBL/GenBank/DDBJ databases">
        <authorList>
            <consortium name="Pathogen Informatics"/>
            <person name="Doyle S."/>
        </authorList>
    </citation>
    <scope>NUCLEOTIDE SEQUENCE [LARGE SCALE GENOMIC DNA]</scope>
    <source>
        <strain evidence="2 3">NCTC13316</strain>
    </source>
</reference>
<accession>A0A378JPF6</accession>
<feature type="transmembrane region" description="Helical" evidence="1">
    <location>
        <begin position="170"/>
        <end position="195"/>
    </location>
</feature>
<dbReference type="OrthoDB" id="977790at2"/>
<name>A0A378JPF6_9GAMM</name>
<dbReference type="EMBL" id="UGOD01000001">
    <property type="protein sequence ID" value="STX52601.1"/>
    <property type="molecule type" value="Genomic_DNA"/>
</dbReference>
<feature type="transmembrane region" description="Helical" evidence="1">
    <location>
        <begin position="135"/>
        <end position="163"/>
    </location>
</feature>
<feature type="transmembrane region" description="Helical" evidence="1">
    <location>
        <begin position="42"/>
        <end position="61"/>
    </location>
</feature>
<keyword evidence="1" id="KW-1133">Transmembrane helix</keyword>
<keyword evidence="1" id="KW-0472">Membrane</keyword>
<dbReference type="Proteomes" id="UP000254794">
    <property type="component" value="Unassembled WGS sequence"/>
</dbReference>
<sequence length="252" mass="29352">MKILLKISRENVLFLLVAIVLTGAPLFLFIDSPLVASFFNYGQDTCNLIMFITYSLFLLFAKKKLYWLILLMTICSLGAEIIGSLLLTLYEYRLNNIPLYIPMAHAVLYATVYCLCNHEIVKSKRLILEEFFTRFAFLTSCLSLFILTDIAGFICYLLFLFILCFRKNQLFYLVMFAMVYYIELLGTVFSTWSWYGVTGKHPYYPPIGYTPSGMAGLYILIDLLSNSIYFYHLKLLRFIYRITPQLKLKTHT</sequence>
<protein>
    <submittedName>
        <fullName evidence="2">Uncharacterized protein</fullName>
    </submittedName>
</protein>
<evidence type="ECO:0000256" key="1">
    <source>
        <dbReference type="SAM" id="Phobius"/>
    </source>
</evidence>
<proteinExistence type="predicted"/>
<keyword evidence="3" id="KW-1185">Reference proteome</keyword>
<feature type="transmembrane region" description="Helical" evidence="1">
    <location>
        <begin position="215"/>
        <end position="233"/>
    </location>
</feature>
<evidence type="ECO:0000313" key="3">
    <source>
        <dbReference type="Proteomes" id="UP000254794"/>
    </source>
</evidence>
<feature type="transmembrane region" description="Helical" evidence="1">
    <location>
        <begin position="12"/>
        <end position="30"/>
    </location>
</feature>
<organism evidence="2 3">
    <name type="scientific">Legionella busanensis</name>
    <dbReference type="NCBI Taxonomy" id="190655"/>
    <lineage>
        <taxon>Bacteria</taxon>
        <taxon>Pseudomonadati</taxon>
        <taxon>Pseudomonadota</taxon>
        <taxon>Gammaproteobacteria</taxon>
        <taxon>Legionellales</taxon>
        <taxon>Legionellaceae</taxon>
        <taxon>Legionella</taxon>
    </lineage>
</organism>
<feature type="transmembrane region" description="Helical" evidence="1">
    <location>
        <begin position="68"/>
        <end position="90"/>
    </location>
</feature>
<gene>
    <name evidence="2" type="ORF">NCTC13316_02722</name>
</gene>
<dbReference type="AlphaFoldDB" id="A0A378JPF6"/>
<keyword evidence="1" id="KW-0812">Transmembrane</keyword>
<dbReference type="RefSeq" id="WP_115332147.1">
    <property type="nucleotide sequence ID" value="NZ_CAAAHP010000003.1"/>
</dbReference>